<evidence type="ECO:0000259" key="3">
    <source>
        <dbReference type="PROSITE" id="PS50109"/>
    </source>
</evidence>
<dbReference type="Proteomes" id="UP000198535">
    <property type="component" value="Unassembled WGS sequence"/>
</dbReference>
<dbReference type="InterPro" id="IPR011006">
    <property type="entry name" value="CheY-like_superfamily"/>
</dbReference>
<feature type="domain" description="Response regulatory" evidence="4">
    <location>
        <begin position="8"/>
        <end position="123"/>
    </location>
</feature>
<feature type="domain" description="PAS" evidence="5">
    <location>
        <begin position="135"/>
        <end position="176"/>
    </location>
</feature>
<dbReference type="Gene3D" id="3.40.50.2300">
    <property type="match status" value="1"/>
</dbReference>
<dbReference type="InterPro" id="IPR000014">
    <property type="entry name" value="PAS"/>
</dbReference>
<dbReference type="InterPro" id="IPR013767">
    <property type="entry name" value="PAS_fold"/>
</dbReference>
<dbReference type="PROSITE" id="PS50112">
    <property type="entry name" value="PAS"/>
    <property type="match status" value="2"/>
</dbReference>
<dbReference type="SMART" id="SM00091">
    <property type="entry name" value="PAS"/>
    <property type="match status" value="2"/>
</dbReference>
<protein>
    <submittedName>
        <fullName evidence="7">PAS domain S-box-containing protein</fullName>
    </submittedName>
</protein>
<evidence type="ECO:0000313" key="7">
    <source>
        <dbReference type="EMBL" id="SFM14204.1"/>
    </source>
</evidence>
<dbReference type="CDD" id="cd17538">
    <property type="entry name" value="REC_D1_PleD-like"/>
    <property type="match status" value="1"/>
</dbReference>
<dbReference type="InterPro" id="IPR000700">
    <property type="entry name" value="PAS-assoc_C"/>
</dbReference>
<feature type="domain" description="Histidine kinase" evidence="3">
    <location>
        <begin position="399"/>
        <end position="611"/>
    </location>
</feature>
<dbReference type="InterPro" id="IPR003594">
    <property type="entry name" value="HATPase_dom"/>
</dbReference>
<feature type="domain" description="PAC" evidence="6">
    <location>
        <begin position="212"/>
        <end position="264"/>
    </location>
</feature>
<dbReference type="SMART" id="SM00086">
    <property type="entry name" value="PAC"/>
    <property type="match status" value="2"/>
</dbReference>
<dbReference type="Gene3D" id="3.30.450.20">
    <property type="entry name" value="PAS domain"/>
    <property type="match status" value="2"/>
</dbReference>
<evidence type="ECO:0000259" key="4">
    <source>
        <dbReference type="PROSITE" id="PS50110"/>
    </source>
</evidence>
<dbReference type="Pfam" id="PF13426">
    <property type="entry name" value="PAS_9"/>
    <property type="match status" value="1"/>
</dbReference>
<dbReference type="EMBL" id="FOUJ01000001">
    <property type="protein sequence ID" value="SFM14204.1"/>
    <property type="molecule type" value="Genomic_DNA"/>
</dbReference>
<dbReference type="PROSITE" id="PS50113">
    <property type="entry name" value="PAC"/>
    <property type="match status" value="1"/>
</dbReference>
<dbReference type="InterPro" id="IPR036097">
    <property type="entry name" value="HisK_dim/P_sf"/>
</dbReference>
<dbReference type="GO" id="GO:0000155">
    <property type="term" value="F:phosphorelay sensor kinase activity"/>
    <property type="evidence" value="ECO:0007669"/>
    <property type="project" value="InterPro"/>
</dbReference>
<dbReference type="PROSITE" id="PS50110">
    <property type="entry name" value="RESPONSE_REGULATORY"/>
    <property type="match status" value="1"/>
</dbReference>
<dbReference type="SUPFAM" id="SSF55785">
    <property type="entry name" value="PYP-like sensor domain (PAS domain)"/>
    <property type="match status" value="2"/>
</dbReference>
<evidence type="ECO:0000256" key="1">
    <source>
        <dbReference type="ARBA" id="ARBA00022553"/>
    </source>
</evidence>
<dbReference type="AlphaFoldDB" id="A0A1I4NF90"/>
<feature type="modified residue" description="4-aspartylphosphate" evidence="2">
    <location>
        <position position="56"/>
    </location>
</feature>
<evidence type="ECO:0000256" key="2">
    <source>
        <dbReference type="PROSITE-ProRule" id="PRU00169"/>
    </source>
</evidence>
<dbReference type="SMART" id="SM00448">
    <property type="entry name" value="REC"/>
    <property type="match status" value="1"/>
</dbReference>
<dbReference type="Pfam" id="PF00072">
    <property type="entry name" value="Response_reg"/>
    <property type="match status" value="1"/>
</dbReference>
<dbReference type="GO" id="GO:0006355">
    <property type="term" value="P:regulation of DNA-templated transcription"/>
    <property type="evidence" value="ECO:0007669"/>
    <property type="project" value="InterPro"/>
</dbReference>
<dbReference type="CDD" id="cd00082">
    <property type="entry name" value="HisKA"/>
    <property type="match status" value="1"/>
</dbReference>
<dbReference type="SUPFAM" id="SSF47384">
    <property type="entry name" value="Homodimeric domain of signal transducing histidine kinase"/>
    <property type="match status" value="1"/>
</dbReference>
<dbReference type="OrthoDB" id="3369at2157"/>
<dbReference type="InterPro" id="IPR036890">
    <property type="entry name" value="HATPase_C_sf"/>
</dbReference>
<dbReference type="NCBIfam" id="TIGR00229">
    <property type="entry name" value="sensory_box"/>
    <property type="match status" value="2"/>
</dbReference>
<dbReference type="PRINTS" id="PR00344">
    <property type="entry name" value="BCTRLSENSOR"/>
</dbReference>
<dbReference type="CDD" id="cd00075">
    <property type="entry name" value="HATPase"/>
    <property type="match status" value="1"/>
</dbReference>
<feature type="domain" description="PAS" evidence="5">
    <location>
        <begin position="261"/>
        <end position="302"/>
    </location>
</feature>
<dbReference type="InterPro" id="IPR001789">
    <property type="entry name" value="Sig_transdc_resp-reg_receiver"/>
</dbReference>
<dbReference type="PROSITE" id="PS50109">
    <property type="entry name" value="HIS_KIN"/>
    <property type="match status" value="1"/>
</dbReference>
<dbReference type="SMART" id="SM00387">
    <property type="entry name" value="HATPase_c"/>
    <property type="match status" value="1"/>
</dbReference>
<gene>
    <name evidence="7" type="ORF">SAMN04488696_0010</name>
</gene>
<dbReference type="InterPro" id="IPR001610">
    <property type="entry name" value="PAC"/>
</dbReference>
<dbReference type="Pfam" id="PF00989">
    <property type="entry name" value="PAS"/>
    <property type="match status" value="1"/>
</dbReference>
<evidence type="ECO:0000313" key="8">
    <source>
        <dbReference type="Proteomes" id="UP000198535"/>
    </source>
</evidence>
<dbReference type="InterPro" id="IPR035965">
    <property type="entry name" value="PAS-like_dom_sf"/>
</dbReference>
<dbReference type="SUPFAM" id="SSF52172">
    <property type="entry name" value="CheY-like"/>
    <property type="match status" value="1"/>
</dbReference>
<dbReference type="SUPFAM" id="SSF55874">
    <property type="entry name" value="ATPase domain of HSP90 chaperone/DNA topoisomerase II/histidine kinase"/>
    <property type="match status" value="1"/>
</dbReference>
<dbReference type="RefSeq" id="WP_091931475.1">
    <property type="nucleotide sequence ID" value="NZ_FOUJ01000001.1"/>
</dbReference>
<reference evidence="8" key="1">
    <citation type="submission" date="2016-10" db="EMBL/GenBank/DDBJ databases">
        <authorList>
            <person name="Varghese N."/>
            <person name="Submissions S."/>
        </authorList>
    </citation>
    <scope>NUCLEOTIDE SEQUENCE [LARGE SCALE GENOMIC DNA]</scope>
    <source>
        <strain evidence="8">Mob M</strain>
    </source>
</reference>
<organism evidence="7 8">
    <name type="scientific">Methanolobus profundi</name>
    <dbReference type="NCBI Taxonomy" id="487685"/>
    <lineage>
        <taxon>Archaea</taxon>
        <taxon>Methanobacteriati</taxon>
        <taxon>Methanobacteriota</taxon>
        <taxon>Stenosarchaea group</taxon>
        <taxon>Methanomicrobia</taxon>
        <taxon>Methanosarcinales</taxon>
        <taxon>Methanosarcinaceae</taxon>
        <taxon>Methanolobus</taxon>
    </lineage>
</organism>
<proteinExistence type="predicted"/>
<dbReference type="InterPro" id="IPR004358">
    <property type="entry name" value="Sig_transdc_His_kin-like_C"/>
</dbReference>
<accession>A0A1I4NF90</accession>
<name>A0A1I4NF90_9EURY</name>
<dbReference type="STRING" id="487685.SAMN04488696_0010"/>
<dbReference type="Gene3D" id="1.10.287.130">
    <property type="match status" value="1"/>
</dbReference>
<keyword evidence="1 2" id="KW-0597">Phosphoprotein</keyword>
<dbReference type="PANTHER" id="PTHR43547:SF2">
    <property type="entry name" value="HYBRID SIGNAL TRANSDUCTION HISTIDINE KINASE C"/>
    <property type="match status" value="1"/>
</dbReference>
<keyword evidence="8" id="KW-1185">Reference proteome</keyword>
<dbReference type="PANTHER" id="PTHR43547">
    <property type="entry name" value="TWO-COMPONENT HISTIDINE KINASE"/>
    <property type="match status" value="1"/>
</dbReference>
<dbReference type="Gene3D" id="3.30.565.10">
    <property type="entry name" value="Histidine kinase-like ATPase, C-terminal domain"/>
    <property type="match status" value="1"/>
</dbReference>
<dbReference type="Pfam" id="PF02518">
    <property type="entry name" value="HATPase_c"/>
    <property type="match status" value="1"/>
</dbReference>
<dbReference type="InterPro" id="IPR003661">
    <property type="entry name" value="HisK_dim/P_dom"/>
</dbReference>
<evidence type="ECO:0000259" key="6">
    <source>
        <dbReference type="PROSITE" id="PS50113"/>
    </source>
</evidence>
<sequence>MTLSDKPRVLVVDDEPMNIELLQAYLQMDYEVLSAHDGYEALEVVSREVPDIILLDVMMPGINGYQVCEQIKSSEKTRFIPIVLVTALSGRDDRLKGIEANADDFLTKPVDRLELKMRVKSLLRIKDLQDNLVTERDQIQNYLDVAAVMMLAIDNNGIITLINKRGLDILGYVREEEVLGKDLFTNFIPSSSRLEIEAHIFSTFDNDTEKINYYECPVLTKQNEQRMVSWYSKPLIDEDGNVMGVLCSGQDITQRKKAEEKLKERTRAMEASIDGMAIMDKDGVYSYVNNAHARIFGYGSPDELIGNKWDVLYEDAEVERFTNEILPEFRSNGKWKGELVGKKKDGNLFFQEMSITVLDDGFISVVRDISERKEVEAKLSKYASELKSSNELKDLFTDILRHDLLNPAGVVKGFTDMLLYEESDENKKYKLQLIDNNVTRLIEMIESAAKFARLEDIDELEFRSSDLTGIVQNVVEEFGPQLKKKGITLDMRVDHPCPAIINPLIDGVFVNFISNAIKYGPADSIVVVDVQDMGDKWKVMVSDSGDGIPDKDKELVFDRFNRLTSKKKAVKGSGLGLAIAKRIIELHGGNIGVEDNPAGKGSVFWATVKKT</sequence>
<dbReference type="CDD" id="cd00130">
    <property type="entry name" value="PAS"/>
    <property type="match status" value="2"/>
</dbReference>
<evidence type="ECO:0000259" key="5">
    <source>
        <dbReference type="PROSITE" id="PS50112"/>
    </source>
</evidence>
<dbReference type="InterPro" id="IPR005467">
    <property type="entry name" value="His_kinase_dom"/>
</dbReference>